<comment type="caution">
    <text evidence="2">The sequence shown here is derived from an EMBL/GenBank/DDBJ whole genome shotgun (WGS) entry which is preliminary data.</text>
</comment>
<dbReference type="Proteomes" id="UP000664256">
    <property type="component" value="Unassembled WGS sequence"/>
</dbReference>
<dbReference type="EMBL" id="JAFLVT010000001">
    <property type="protein sequence ID" value="MBO0448149.1"/>
    <property type="molecule type" value="Genomic_DNA"/>
</dbReference>
<reference evidence="2 3" key="1">
    <citation type="submission" date="2021-03" db="EMBL/GenBank/DDBJ databases">
        <title>Enterococcal diversity collection.</title>
        <authorList>
            <person name="Gilmore M.S."/>
            <person name="Schwartzman J."/>
            <person name="Van Tyne D."/>
            <person name="Martin M."/>
            <person name="Earl A.M."/>
            <person name="Manson A.L."/>
            <person name="Straub T."/>
            <person name="Salamzade R."/>
            <person name="Saavedra J."/>
            <person name="Lebreton F."/>
            <person name="Prichula J."/>
            <person name="Schaufler K."/>
            <person name="Gaca A."/>
            <person name="Sgardioli B."/>
            <person name="Wagenaar J."/>
            <person name="Strong T."/>
        </authorList>
    </citation>
    <scope>NUCLEOTIDE SEQUENCE [LARGE SCALE GENOMIC DNA]</scope>
    <source>
        <strain evidence="2 3">MJM12</strain>
    </source>
</reference>
<gene>
    <name evidence="2" type="ORF">JZO76_01230</name>
</gene>
<organism evidence="2 3">
    <name type="scientific">Candidatus Enterococcus myersii</name>
    <dbReference type="NCBI Taxonomy" id="2815322"/>
    <lineage>
        <taxon>Bacteria</taxon>
        <taxon>Bacillati</taxon>
        <taxon>Bacillota</taxon>
        <taxon>Bacilli</taxon>
        <taxon>Lactobacillales</taxon>
        <taxon>Enterococcaceae</taxon>
        <taxon>Enterococcus</taxon>
    </lineage>
</organism>
<sequence>MGTLLVLASGACGYFLYQNKQLYHDSLAAAEAAIEKKDYRNAAINVERALFLKKNDEEALAYKAQLEPALALKGQDLDVDFVTSQSKKILRIPKGSAELKAQARAMQEKVAELQEEKKAFHNNLTELQAALRQNDLVKAESELTILNKACDQAAHLVTICQERNTLALEFETAVATKEESLQKELLAAKELLLAGDYLAAKEIVVPIAEMKTVKGLTNVQLQAKKLQGIILQQDKIEKAM</sequence>
<evidence type="ECO:0000256" key="1">
    <source>
        <dbReference type="SAM" id="Coils"/>
    </source>
</evidence>
<evidence type="ECO:0000313" key="3">
    <source>
        <dbReference type="Proteomes" id="UP000664256"/>
    </source>
</evidence>
<keyword evidence="1" id="KW-0175">Coiled coil</keyword>
<evidence type="ECO:0000313" key="2">
    <source>
        <dbReference type="EMBL" id="MBO0448149.1"/>
    </source>
</evidence>
<proteinExistence type="predicted"/>
<protein>
    <submittedName>
        <fullName evidence="2">Oxidoreductase</fullName>
    </submittedName>
</protein>
<feature type="coiled-coil region" evidence="1">
    <location>
        <begin position="96"/>
        <end position="130"/>
    </location>
</feature>
<name>A0ABS3H3W7_9ENTE</name>
<keyword evidence="3" id="KW-1185">Reference proteome</keyword>
<accession>A0ABS3H3W7</accession>